<dbReference type="GO" id="GO:0005829">
    <property type="term" value="C:cytosol"/>
    <property type="evidence" value="ECO:0007669"/>
    <property type="project" value="TreeGrafter"/>
</dbReference>
<dbReference type="Pfam" id="PF08032">
    <property type="entry name" value="SpoU_sub_bind"/>
    <property type="match status" value="1"/>
</dbReference>
<dbReference type="GO" id="GO:0032259">
    <property type="term" value="P:methylation"/>
    <property type="evidence" value="ECO:0007669"/>
    <property type="project" value="UniProtKB-KW"/>
</dbReference>
<dbReference type="InterPro" id="IPR001537">
    <property type="entry name" value="SpoU_MeTrfase"/>
</dbReference>
<dbReference type="Proteomes" id="UP000019140">
    <property type="component" value="Unassembled WGS sequence"/>
</dbReference>
<evidence type="ECO:0000313" key="5">
    <source>
        <dbReference type="Proteomes" id="UP000019140"/>
    </source>
</evidence>
<evidence type="ECO:0000256" key="2">
    <source>
        <dbReference type="ARBA" id="ARBA00022679"/>
    </source>
</evidence>
<dbReference type="Gene3D" id="3.40.1280.10">
    <property type="match status" value="1"/>
</dbReference>
<sequence length="252" mass="27270">MKSEYEHVYGVHPVLALLQAGGRRIETVLLLAAKRQHRGLQQIADLATRQKIALTFVAPAELRQVLGHDQHQGVAALVAPVTYRPFAEIAARLQQGTGPHTLLALDGVTDVGNFATLIRSAVAFGVDAILLPRHHSVGLTPVVAKRSAGAVERVAFVQVGNLVRALETLQQLGCWLYGAEAQGETAMATVAWPERTVLVMGAEGRGLRRLVQARCDYLVRIPMREGTNSLNVAVAGSILLSHIWAYRETQGE</sequence>
<keyword evidence="1 4" id="KW-0489">Methyltransferase</keyword>
<proteinExistence type="predicted"/>
<dbReference type="SUPFAM" id="SSF55315">
    <property type="entry name" value="L30e-like"/>
    <property type="match status" value="1"/>
</dbReference>
<dbReference type="InterPro" id="IPR004441">
    <property type="entry name" value="rRNA_MeTrfase_TrmH"/>
</dbReference>
<evidence type="ECO:0000259" key="3">
    <source>
        <dbReference type="SMART" id="SM00967"/>
    </source>
</evidence>
<dbReference type="InterPro" id="IPR013123">
    <property type="entry name" value="SpoU_subst-bd"/>
</dbReference>
<dbReference type="SUPFAM" id="SSF75217">
    <property type="entry name" value="alpha/beta knot"/>
    <property type="match status" value="1"/>
</dbReference>
<dbReference type="SMART" id="SM00967">
    <property type="entry name" value="SpoU_sub_bind"/>
    <property type="match status" value="1"/>
</dbReference>
<dbReference type="HOGENOM" id="CLU_021322_0_1_7"/>
<dbReference type="GO" id="GO:0003723">
    <property type="term" value="F:RNA binding"/>
    <property type="evidence" value="ECO:0007669"/>
    <property type="project" value="InterPro"/>
</dbReference>
<dbReference type="NCBIfam" id="TIGR00186">
    <property type="entry name" value="rRNA_methyl_3"/>
    <property type="match status" value="1"/>
</dbReference>
<keyword evidence="2" id="KW-0808">Transferase</keyword>
<comment type="caution">
    <text evidence="4">The sequence shown here is derived from an EMBL/GenBank/DDBJ whole genome shotgun (WGS) entry which is preliminary data.</text>
</comment>
<dbReference type="GO" id="GO:0006396">
    <property type="term" value="P:RNA processing"/>
    <property type="evidence" value="ECO:0007669"/>
    <property type="project" value="InterPro"/>
</dbReference>
<dbReference type="PANTHER" id="PTHR46429:SF1">
    <property type="entry name" value="23S RRNA (GUANOSINE-2'-O-)-METHYLTRANSFERASE RLMB"/>
    <property type="match status" value="1"/>
</dbReference>
<keyword evidence="5" id="KW-1185">Reference proteome</keyword>
<evidence type="ECO:0000313" key="4">
    <source>
        <dbReference type="EMBL" id="ETW99228.1"/>
    </source>
</evidence>
<dbReference type="GO" id="GO:0008173">
    <property type="term" value="F:RNA methyltransferase activity"/>
    <property type="evidence" value="ECO:0007669"/>
    <property type="project" value="InterPro"/>
</dbReference>
<dbReference type="PANTHER" id="PTHR46429">
    <property type="entry name" value="23S RRNA (GUANOSINE-2'-O-)-METHYLTRANSFERASE RLMB"/>
    <property type="match status" value="1"/>
</dbReference>
<dbReference type="InterPro" id="IPR029026">
    <property type="entry name" value="tRNA_m1G_MTases_N"/>
</dbReference>
<protein>
    <submittedName>
        <fullName evidence="4">RNA methyltransferase</fullName>
    </submittedName>
</protein>
<organism evidence="4 5">
    <name type="scientific">Candidatus Entotheonella gemina</name>
    <dbReference type="NCBI Taxonomy" id="1429439"/>
    <lineage>
        <taxon>Bacteria</taxon>
        <taxon>Pseudomonadati</taxon>
        <taxon>Nitrospinota/Tectimicrobiota group</taxon>
        <taxon>Candidatus Tectimicrobiota</taxon>
        <taxon>Candidatus Entotheonellia</taxon>
        <taxon>Candidatus Entotheonellales</taxon>
        <taxon>Candidatus Entotheonellaceae</taxon>
        <taxon>Candidatus Entotheonella</taxon>
    </lineage>
</organism>
<dbReference type="CDD" id="cd18103">
    <property type="entry name" value="SpoU-like_RlmB"/>
    <property type="match status" value="1"/>
</dbReference>
<dbReference type="Pfam" id="PF00588">
    <property type="entry name" value="SpoU_methylase"/>
    <property type="match status" value="1"/>
</dbReference>
<reference evidence="4 5" key="1">
    <citation type="journal article" date="2014" name="Nature">
        <title>An environmental bacterial taxon with a large and distinct metabolic repertoire.</title>
        <authorList>
            <person name="Wilson M.C."/>
            <person name="Mori T."/>
            <person name="Ruckert C."/>
            <person name="Uria A.R."/>
            <person name="Helf M.J."/>
            <person name="Takada K."/>
            <person name="Gernert C."/>
            <person name="Steffens U.A."/>
            <person name="Heycke N."/>
            <person name="Schmitt S."/>
            <person name="Rinke C."/>
            <person name="Helfrich E.J."/>
            <person name="Brachmann A.O."/>
            <person name="Gurgui C."/>
            <person name="Wakimoto T."/>
            <person name="Kracht M."/>
            <person name="Crusemann M."/>
            <person name="Hentschel U."/>
            <person name="Abe I."/>
            <person name="Matsunaga S."/>
            <person name="Kalinowski J."/>
            <person name="Takeyama H."/>
            <person name="Piel J."/>
        </authorList>
    </citation>
    <scope>NUCLEOTIDE SEQUENCE [LARGE SCALE GENOMIC DNA]</scope>
    <source>
        <strain evidence="5">TSY2</strain>
    </source>
</reference>
<feature type="domain" description="RNA 2-O ribose methyltransferase substrate binding" evidence="3">
    <location>
        <begin position="7"/>
        <end position="84"/>
    </location>
</feature>
<gene>
    <name evidence="4" type="ORF">ETSY2_41310</name>
</gene>
<dbReference type="InterPro" id="IPR029028">
    <property type="entry name" value="Alpha/beta_knot_MTases"/>
</dbReference>
<accession>W4LM96</accession>
<name>W4LM96_9BACT</name>
<dbReference type="EMBL" id="AZHX01001861">
    <property type="protein sequence ID" value="ETW99228.1"/>
    <property type="molecule type" value="Genomic_DNA"/>
</dbReference>
<evidence type="ECO:0000256" key="1">
    <source>
        <dbReference type="ARBA" id="ARBA00022603"/>
    </source>
</evidence>
<dbReference type="InterPro" id="IPR029064">
    <property type="entry name" value="Ribosomal_eL30-like_sf"/>
</dbReference>
<dbReference type="AlphaFoldDB" id="W4LM96"/>
<dbReference type="Gene3D" id="3.30.1330.30">
    <property type="match status" value="1"/>
</dbReference>